<reference evidence="2" key="2">
    <citation type="submission" date="2025-09" db="UniProtKB">
        <authorList>
            <consortium name="Ensembl"/>
        </authorList>
    </citation>
    <scope>IDENTIFICATION</scope>
</reference>
<feature type="compositionally biased region" description="Polar residues" evidence="1">
    <location>
        <begin position="1"/>
        <end position="35"/>
    </location>
</feature>
<feature type="region of interest" description="Disordered" evidence="1">
    <location>
        <begin position="1"/>
        <end position="84"/>
    </location>
</feature>
<evidence type="ECO:0000256" key="1">
    <source>
        <dbReference type="SAM" id="MobiDB-lite"/>
    </source>
</evidence>
<protein>
    <submittedName>
        <fullName evidence="2">Uncharacterized protein</fullName>
    </submittedName>
</protein>
<dbReference type="Proteomes" id="UP000694391">
    <property type="component" value="Unplaced"/>
</dbReference>
<proteinExistence type="predicted"/>
<reference evidence="2" key="1">
    <citation type="submission" date="2025-08" db="UniProtKB">
        <authorList>
            <consortium name="Ensembl"/>
        </authorList>
    </citation>
    <scope>IDENTIFICATION</scope>
</reference>
<feature type="compositionally biased region" description="Basic and acidic residues" evidence="1">
    <location>
        <begin position="36"/>
        <end position="58"/>
    </location>
</feature>
<evidence type="ECO:0000313" key="2">
    <source>
        <dbReference type="Ensembl" id="ENSCAFP00020033078.1"/>
    </source>
</evidence>
<dbReference type="GeneTree" id="ENSGT00950000185069"/>
<name>A0A8C0LN86_CANLU</name>
<evidence type="ECO:0000313" key="3">
    <source>
        <dbReference type="Proteomes" id="UP000694391"/>
    </source>
</evidence>
<organism evidence="2 3">
    <name type="scientific">Canis lupus dingo</name>
    <name type="common">dingo</name>
    <dbReference type="NCBI Taxonomy" id="286419"/>
    <lineage>
        <taxon>Eukaryota</taxon>
        <taxon>Metazoa</taxon>
        <taxon>Chordata</taxon>
        <taxon>Craniata</taxon>
        <taxon>Vertebrata</taxon>
        <taxon>Euteleostomi</taxon>
        <taxon>Mammalia</taxon>
        <taxon>Eutheria</taxon>
        <taxon>Laurasiatheria</taxon>
        <taxon>Carnivora</taxon>
        <taxon>Caniformia</taxon>
        <taxon>Canidae</taxon>
        <taxon>Canis</taxon>
    </lineage>
</organism>
<dbReference type="Ensembl" id="ENSCAFT00020038168.1">
    <property type="protein sequence ID" value="ENSCAFP00020033078.1"/>
    <property type="gene ID" value="ENSCAFG00020025681.1"/>
</dbReference>
<accession>A0A8C0LN86</accession>
<keyword evidence="3" id="KW-1185">Reference proteome</keyword>
<sequence>ADVQYQHLSTDGPVSTSQIPASEQTLGDQSTSVSDNRLHLEDECDQKYPDELQEEKPLPSDLVSIPCTSSRRRAVSEAGEHSDE</sequence>
<dbReference type="AlphaFoldDB" id="A0A8C0LN86"/>
<feature type="compositionally biased region" description="Basic and acidic residues" evidence="1">
    <location>
        <begin position="74"/>
        <end position="84"/>
    </location>
</feature>